<evidence type="ECO:0000313" key="1">
    <source>
        <dbReference type="EMBL" id="AGP36440.1"/>
    </source>
</evidence>
<dbReference type="KEGG" id="scu:SCE1572_19260"/>
<organism evidence="1 2">
    <name type="scientific">Sorangium cellulosum So0157-2</name>
    <dbReference type="NCBI Taxonomy" id="1254432"/>
    <lineage>
        <taxon>Bacteria</taxon>
        <taxon>Pseudomonadati</taxon>
        <taxon>Myxococcota</taxon>
        <taxon>Polyangia</taxon>
        <taxon>Polyangiales</taxon>
        <taxon>Polyangiaceae</taxon>
        <taxon>Sorangium</taxon>
    </lineage>
</organism>
<dbReference type="STRING" id="1254432.SCE1572_19260"/>
<dbReference type="EMBL" id="CP003969">
    <property type="protein sequence ID" value="AGP36440.1"/>
    <property type="molecule type" value="Genomic_DNA"/>
</dbReference>
<dbReference type="AlphaFoldDB" id="S4XX41"/>
<dbReference type="RefSeq" id="WP_020735790.1">
    <property type="nucleotide sequence ID" value="NC_021658.1"/>
</dbReference>
<reference evidence="1 2" key="1">
    <citation type="journal article" date="2013" name="Sci. Rep.">
        <title>Extraordinary expansion of a Sorangium cellulosum genome from an alkaline milieu.</title>
        <authorList>
            <person name="Han K."/>
            <person name="Li Z.F."/>
            <person name="Peng R."/>
            <person name="Zhu L.P."/>
            <person name="Zhou T."/>
            <person name="Wang L.G."/>
            <person name="Li S.G."/>
            <person name="Zhang X.B."/>
            <person name="Hu W."/>
            <person name="Wu Z.H."/>
            <person name="Qin N."/>
            <person name="Li Y.Z."/>
        </authorList>
    </citation>
    <scope>NUCLEOTIDE SEQUENCE [LARGE SCALE GENOMIC DNA]</scope>
    <source>
        <strain evidence="1 2">So0157-2</strain>
    </source>
</reference>
<name>S4XX41_SORCE</name>
<evidence type="ECO:0000313" key="2">
    <source>
        <dbReference type="Proteomes" id="UP000014803"/>
    </source>
</evidence>
<dbReference type="Pfam" id="PF13665">
    <property type="entry name" value="Tox-PAAR-like"/>
    <property type="match status" value="1"/>
</dbReference>
<accession>S4XX41</accession>
<proteinExistence type="predicted"/>
<sequence length="122" mass="12344">MPLLSANKLVASVSSGHTCVTTGPNDVCKTPTPGGPVPMPYPNVAATLTPGPGYTTKTLVTGTPMYTKKSKTALSNGDQPGVAFGVLSNKIMGMCEVIMASTDVKAEGGGVVRTLDTTDTNG</sequence>
<dbReference type="eggNOG" id="COG1196">
    <property type="taxonomic scope" value="Bacteria"/>
</dbReference>
<protein>
    <submittedName>
        <fullName evidence="1">Uncharacterized protein</fullName>
    </submittedName>
</protein>
<dbReference type="HOGENOM" id="CLU_130931_2_1_7"/>
<dbReference type="PATRIC" id="fig|1254432.3.peg.4358"/>
<dbReference type="OrthoDB" id="5513456at2"/>
<dbReference type="Proteomes" id="UP000014803">
    <property type="component" value="Chromosome"/>
</dbReference>
<gene>
    <name evidence="1" type="ORF">SCE1572_19260</name>
</gene>